<name>A0A2K4ZMA6_9FIRM</name>
<accession>A0A2K4ZMA6</accession>
<keyword evidence="3" id="KW-1185">Reference proteome</keyword>
<organism evidence="2 3">
    <name type="scientific">Acetatifactor muris</name>
    <dbReference type="NCBI Taxonomy" id="879566"/>
    <lineage>
        <taxon>Bacteria</taxon>
        <taxon>Bacillati</taxon>
        <taxon>Bacillota</taxon>
        <taxon>Clostridia</taxon>
        <taxon>Lachnospirales</taxon>
        <taxon>Lachnospiraceae</taxon>
        <taxon>Acetatifactor</taxon>
    </lineage>
</organism>
<evidence type="ECO:0000313" key="3">
    <source>
        <dbReference type="Proteomes" id="UP000236311"/>
    </source>
</evidence>
<keyword evidence="1" id="KW-0472">Membrane</keyword>
<dbReference type="AlphaFoldDB" id="A0A2K4ZMA6"/>
<dbReference type="EMBL" id="OFSM01000027">
    <property type="protein sequence ID" value="SOY31522.1"/>
    <property type="molecule type" value="Genomic_DNA"/>
</dbReference>
<dbReference type="RefSeq" id="WP_172455233.1">
    <property type="nucleotide sequence ID" value="NZ_CANRXC010000001.1"/>
</dbReference>
<evidence type="ECO:0000256" key="1">
    <source>
        <dbReference type="SAM" id="Phobius"/>
    </source>
</evidence>
<feature type="transmembrane region" description="Helical" evidence="1">
    <location>
        <begin position="5"/>
        <end position="21"/>
    </location>
</feature>
<evidence type="ECO:0000313" key="2">
    <source>
        <dbReference type="EMBL" id="SOY31522.1"/>
    </source>
</evidence>
<keyword evidence="1" id="KW-0812">Transmembrane</keyword>
<keyword evidence="1" id="KW-1133">Transmembrane helix</keyword>
<proteinExistence type="predicted"/>
<gene>
    <name evidence="2" type="ORF">AMURIS_04266</name>
</gene>
<feature type="transmembrane region" description="Helical" evidence="1">
    <location>
        <begin position="27"/>
        <end position="44"/>
    </location>
</feature>
<reference evidence="2 3" key="1">
    <citation type="submission" date="2018-01" db="EMBL/GenBank/DDBJ databases">
        <authorList>
            <person name="Gaut B.S."/>
            <person name="Morton B.R."/>
            <person name="Clegg M.T."/>
            <person name="Duvall M.R."/>
        </authorList>
    </citation>
    <scope>NUCLEOTIDE SEQUENCE [LARGE SCALE GENOMIC DNA]</scope>
    <source>
        <strain evidence="2">GP69</strain>
    </source>
</reference>
<protein>
    <submittedName>
        <fullName evidence="2">Uncharacterized protein</fullName>
    </submittedName>
</protein>
<dbReference type="Proteomes" id="UP000236311">
    <property type="component" value="Unassembled WGS sequence"/>
</dbReference>
<sequence>MKKIIGLIAFFIAIGMLLMLVTHNRLVGLVIIALLLFLGYNCFCSD</sequence>